<dbReference type="CTD" id="20316276"/>
<sequence>MGHQIYFYSAPYPVSMGNFPQPGNEDLPPPYPGPPGETSPPVHPTNTDMPYPPTETQTVIVTQPLGFTPGTTFCVYCQKSVITNVSYIPGSLTYLLCVVIFLLGGCLGCCFIPFCCNDCEDAVHTCSVCGTTLGVRTRM</sequence>
<reference evidence="11 12" key="1">
    <citation type="submission" date="2013-11" db="EMBL/GenBank/DDBJ databases">
        <title>Opisthorchis viverrini - life in the bile duct.</title>
        <authorList>
            <person name="Young N.D."/>
            <person name="Nagarajan N."/>
            <person name="Lin S.J."/>
            <person name="Korhonen P.K."/>
            <person name="Jex A.R."/>
            <person name="Hall R.S."/>
            <person name="Safavi-Hemami H."/>
            <person name="Kaewkong W."/>
            <person name="Bertrand D."/>
            <person name="Gao S."/>
            <person name="Seet Q."/>
            <person name="Wongkham S."/>
            <person name="Teh B.T."/>
            <person name="Wongkham C."/>
            <person name="Intapan P.M."/>
            <person name="Maleewong W."/>
            <person name="Yang X."/>
            <person name="Hu M."/>
            <person name="Wang Z."/>
            <person name="Hofmann A."/>
            <person name="Sternberg P.W."/>
            <person name="Tan P."/>
            <person name="Wang J."/>
            <person name="Gasser R.B."/>
        </authorList>
    </citation>
    <scope>NUCLEOTIDE SEQUENCE [LARGE SCALE GENOMIC DNA]</scope>
</reference>
<comment type="similarity">
    <text evidence="4">Belongs to the CDIP1/LITAF family.</text>
</comment>
<name>A0A075AIJ0_OPIVI</name>
<evidence type="ECO:0000313" key="12">
    <source>
        <dbReference type="Proteomes" id="UP000054324"/>
    </source>
</evidence>
<dbReference type="InterPro" id="IPR037519">
    <property type="entry name" value="LITAF_fam"/>
</dbReference>
<keyword evidence="12" id="KW-1185">Reference proteome</keyword>
<dbReference type="SMART" id="SM00714">
    <property type="entry name" value="LITAF"/>
    <property type="match status" value="1"/>
</dbReference>
<dbReference type="PANTHER" id="PTHR23292:SF6">
    <property type="entry name" value="FI16602P1-RELATED"/>
    <property type="match status" value="1"/>
</dbReference>
<evidence type="ECO:0000256" key="1">
    <source>
        <dbReference type="ARBA" id="ARBA00004414"/>
    </source>
</evidence>
<dbReference type="PANTHER" id="PTHR23292">
    <property type="entry name" value="LIPOPOLYSACCHARIDE-INDUCED TUMOR NECROSIS FACTOR-ALPHA FACTOR"/>
    <property type="match status" value="1"/>
</dbReference>
<feature type="region of interest" description="Disordered" evidence="8">
    <location>
        <begin position="23"/>
        <end position="54"/>
    </location>
</feature>
<dbReference type="InterPro" id="IPR006629">
    <property type="entry name" value="LITAF"/>
</dbReference>
<evidence type="ECO:0000256" key="2">
    <source>
        <dbReference type="ARBA" id="ARBA00004481"/>
    </source>
</evidence>
<keyword evidence="6" id="KW-0862">Zinc</keyword>
<keyword evidence="7 9" id="KW-0472">Membrane</keyword>
<dbReference type="EMBL" id="KL596642">
    <property type="protein sequence ID" value="KER31719.1"/>
    <property type="molecule type" value="Genomic_DNA"/>
</dbReference>
<dbReference type="Proteomes" id="UP000054324">
    <property type="component" value="Unassembled WGS sequence"/>
</dbReference>
<evidence type="ECO:0000256" key="8">
    <source>
        <dbReference type="SAM" id="MobiDB-lite"/>
    </source>
</evidence>
<evidence type="ECO:0000256" key="7">
    <source>
        <dbReference type="ARBA" id="ARBA00023136"/>
    </source>
</evidence>
<evidence type="ECO:0000256" key="6">
    <source>
        <dbReference type="ARBA" id="ARBA00022833"/>
    </source>
</evidence>
<organism evidence="11 12">
    <name type="scientific">Opisthorchis viverrini</name>
    <name type="common">Southeast Asian liver fluke</name>
    <dbReference type="NCBI Taxonomy" id="6198"/>
    <lineage>
        <taxon>Eukaryota</taxon>
        <taxon>Metazoa</taxon>
        <taxon>Spiralia</taxon>
        <taxon>Lophotrochozoa</taxon>
        <taxon>Platyhelminthes</taxon>
        <taxon>Trematoda</taxon>
        <taxon>Digenea</taxon>
        <taxon>Opisthorchiida</taxon>
        <taxon>Opisthorchiata</taxon>
        <taxon>Opisthorchiidae</taxon>
        <taxon>Opisthorchis</taxon>
    </lineage>
</organism>
<feature type="transmembrane region" description="Helical" evidence="9">
    <location>
        <begin position="92"/>
        <end position="114"/>
    </location>
</feature>
<dbReference type="PROSITE" id="PS51837">
    <property type="entry name" value="LITAF"/>
    <property type="match status" value="1"/>
</dbReference>
<keyword evidence="5" id="KW-0479">Metal-binding</keyword>
<dbReference type="RefSeq" id="XP_009164511.1">
    <property type="nucleotide sequence ID" value="XM_009166247.1"/>
</dbReference>
<protein>
    <recommendedName>
        <fullName evidence="10">LITAF domain-containing protein</fullName>
    </recommendedName>
</protein>
<dbReference type="KEGG" id="ovi:T265_02088"/>
<keyword evidence="9" id="KW-1133">Transmembrane helix</keyword>
<accession>A0A075AIJ0</accession>
<dbReference type="GO" id="GO:0005765">
    <property type="term" value="C:lysosomal membrane"/>
    <property type="evidence" value="ECO:0007669"/>
    <property type="project" value="UniProtKB-SubCell"/>
</dbReference>
<feature type="compositionally biased region" description="Pro residues" evidence="8">
    <location>
        <begin position="27"/>
        <end position="43"/>
    </location>
</feature>
<dbReference type="STRING" id="6198.A0A075AIJ0"/>
<evidence type="ECO:0000256" key="9">
    <source>
        <dbReference type="SAM" id="Phobius"/>
    </source>
</evidence>
<evidence type="ECO:0000313" key="11">
    <source>
        <dbReference type="EMBL" id="KER31719.1"/>
    </source>
</evidence>
<dbReference type="AlphaFoldDB" id="A0A075AIJ0"/>
<comment type="subcellular location">
    <subcellularLocation>
        <location evidence="2">Endosome membrane</location>
        <topology evidence="2">Peripheral membrane protein</topology>
    </subcellularLocation>
    <subcellularLocation>
        <location evidence="1">Late endosome membrane</location>
    </subcellularLocation>
    <subcellularLocation>
        <location evidence="3">Lysosome membrane</location>
        <topology evidence="3">Peripheral membrane protein</topology>
        <orientation evidence="3">Cytoplasmic side</orientation>
    </subcellularLocation>
</comment>
<evidence type="ECO:0000256" key="3">
    <source>
        <dbReference type="ARBA" id="ARBA00004630"/>
    </source>
</evidence>
<dbReference type="OrthoDB" id="4713066at2759"/>
<dbReference type="GO" id="GO:0008270">
    <property type="term" value="F:zinc ion binding"/>
    <property type="evidence" value="ECO:0007669"/>
    <property type="project" value="TreeGrafter"/>
</dbReference>
<dbReference type="Pfam" id="PF10601">
    <property type="entry name" value="zf-LITAF-like"/>
    <property type="match status" value="1"/>
</dbReference>
<evidence type="ECO:0000256" key="5">
    <source>
        <dbReference type="ARBA" id="ARBA00022723"/>
    </source>
</evidence>
<gene>
    <name evidence="11" type="ORF">T265_02088</name>
</gene>
<dbReference type="GeneID" id="20316276"/>
<feature type="domain" description="LITAF" evidence="10">
    <location>
        <begin position="54"/>
        <end position="138"/>
    </location>
</feature>
<dbReference type="GO" id="GO:0031902">
    <property type="term" value="C:late endosome membrane"/>
    <property type="evidence" value="ECO:0007669"/>
    <property type="project" value="UniProtKB-SubCell"/>
</dbReference>
<evidence type="ECO:0000259" key="10">
    <source>
        <dbReference type="PROSITE" id="PS51837"/>
    </source>
</evidence>
<keyword evidence="9" id="KW-0812">Transmembrane</keyword>
<proteinExistence type="inferred from homology"/>
<evidence type="ECO:0000256" key="4">
    <source>
        <dbReference type="ARBA" id="ARBA00005975"/>
    </source>
</evidence>